<reference evidence="1 2" key="1">
    <citation type="journal article" date="2015" name="Stand. Genomic Sci.">
        <title>Genomic Encyclopedia of Bacterial and Archaeal Type Strains, Phase III: the genomes of soil and plant-associated and newly described type strains.</title>
        <authorList>
            <person name="Whitman W.B."/>
            <person name="Woyke T."/>
            <person name="Klenk H.P."/>
            <person name="Zhou Y."/>
            <person name="Lilburn T.G."/>
            <person name="Beck B.J."/>
            <person name="De Vos P."/>
            <person name="Vandamme P."/>
            <person name="Eisen J.A."/>
            <person name="Garrity G."/>
            <person name="Hugenholtz P."/>
            <person name="Kyrpides N.C."/>
        </authorList>
    </citation>
    <scope>NUCLEOTIDE SEQUENCE [LARGE SCALE GENOMIC DNA]</scope>
    <source>
        <strain evidence="1 2">CGMCC 1.2546</strain>
    </source>
</reference>
<protein>
    <submittedName>
        <fullName evidence="1">Uncharacterized protein</fullName>
    </submittedName>
</protein>
<name>A0A562NLF3_9HYPH</name>
<dbReference type="AlphaFoldDB" id="A0A562NLF3"/>
<sequence length="239" mass="25277">MALHVPIDLDERFIDRCAETDPLTRTPIADPVLSGLSSAVKLAREQATSLAAYEAAALADKTQTPEANVLRIAAAAGKTGERVAAQLDAARTRAKAEIANIEKRTGAPPPPKDAIALAMEAEIRTRLANMTPKQRGAAIAKAKAENNETIIAAVLRGPAILTGLGASQLEGVRHHYRQRFHAADYARLARLTKALDAMEKSGRLFVGLVRSAADSQAARLAATNKALLEEAAAAHAREA</sequence>
<keyword evidence="2" id="KW-1185">Reference proteome</keyword>
<evidence type="ECO:0000313" key="1">
    <source>
        <dbReference type="EMBL" id="TWI33042.1"/>
    </source>
</evidence>
<gene>
    <name evidence="1" type="ORF">IQ26_04251</name>
</gene>
<accession>A0A562NLF3</accession>
<dbReference type="RefSeq" id="WP_145720309.1">
    <property type="nucleotide sequence ID" value="NZ_BSPF01000014.1"/>
</dbReference>
<evidence type="ECO:0000313" key="2">
    <source>
        <dbReference type="Proteomes" id="UP000317122"/>
    </source>
</evidence>
<comment type="caution">
    <text evidence="1">The sequence shown here is derived from an EMBL/GenBank/DDBJ whole genome shotgun (WGS) entry which is preliminary data.</text>
</comment>
<dbReference type="OrthoDB" id="9830063at2"/>
<proteinExistence type="predicted"/>
<dbReference type="Proteomes" id="UP000317122">
    <property type="component" value="Unassembled WGS sequence"/>
</dbReference>
<dbReference type="EMBL" id="VLKT01000027">
    <property type="protein sequence ID" value="TWI33042.1"/>
    <property type="molecule type" value="Genomic_DNA"/>
</dbReference>
<organism evidence="1 2">
    <name type="scientific">Mesorhizobium tianshanense</name>
    <dbReference type="NCBI Taxonomy" id="39844"/>
    <lineage>
        <taxon>Bacteria</taxon>
        <taxon>Pseudomonadati</taxon>
        <taxon>Pseudomonadota</taxon>
        <taxon>Alphaproteobacteria</taxon>
        <taxon>Hyphomicrobiales</taxon>
        <taxon>Phyllobacteriaceae</taxon>
        <taxon>Mesorhizobium</taxon>
    </lineage>
</organism>